<keyword evidence="1 4" id="KW-0489">Methyltransferase</keyword>
<dbReference type="RefSeq" id="WP_041965186.1">
    <property type="nucleotide sequence ID" value="NZ_BASE01000030.1"/>
</dbReference>
<sequence length="248" mass="28626">MSYERFAYLYDELMQDVPYDEWVSIVEAYKEKYQVNGMKLLDLACGTGELSVRFAQKGFDVTGADLSSDMLSVAQSKAQALSLPIQFFQQDMTELDDLGEFDIIGIFCDSLNYLEDEQAVRQTFEGVSRLLKKGGLFLFDIHSVYKMEQIFSDATFTWDDEEITYIWNSFKGEGAYSVEHELTFFVLDEGAGKYDRVDELHYQRTYPKDSYVKWLEQAGFESIEITGDYSLKAPEPTAERLFFAMVKK</sequence>
<dbReference type="EMBL" id="BASE01000030">
    <property type="protein sequence ID" value="GAM13330.1"/>
    <property type="molecule type" value="Genomic_DNA"/>
</dbReference>
<evidence type="ECO:0000256" key="1">
    <source>
        <dbReference type="ARBA" id="ARBA00022603"/>
    </source>
</evidence>
<evidence type="ECO:0000313" key="5">
    <source>
        <dbReference type="Proteomes" id="UP000031014"/>
    </source>
</evidence>
<gene>
    <name evidence="4" type="ORF">SAMD00020551_1472</name>
</gene>
<dbReference type="CDD" id="cd02440">
    <property type="entry name" value="AdoMet_MTases"/>
    <property type="match status" value="1"/>
</dbReference>
<evidence type="ECO:0000313" key="4">
    <source>
        <dbReference type="EMBL" id="GAM13330.1"/>
    </source>
</evidence>
<protein>
    <submittedName>
        <fullName evidence="4">FIG145533 methyltransferase</fullName>
        <ecNumber evidence="4">2.1.1.-</ecNumber>
    </submittedName>
</protein>
<dbReference type="InterPro" id="IPR029063">
    <property type="entry name" value="SAM-dependent_MTases_sf"/>
</dbReference>
<reference evidence="4 5" key="1">
    <citation type="submission" date="2013-06" db="EMBL/GenBank/DDBJ databases">
        <title>Whole genome shotgun sequence of Bacillus selenatarsenatis SF-1.</title>
        <authorList>
            <person name="Kuroda M."/>
            <person name="Sei K."/>
            <person name="Yamashita M."/>
            <person name="Ike M."/>
        </authorList>
    </citation>
    <scope>NUCLEOTIDE SEQUENCE [LARGE SCALE GENOMIC DNA]</scope>
    <source>
        <strain evidence="4 5">SF-1</strain>
    </source>
</reference>
<organism evidence="4 5">
    <name type="scientific">Mesobacillus selenatarsenatis (strain DSM 18680 / JCM 14380 / FERM P-15431 / SF-1)</name>
    <dbReference type="NCBI Taxonomy" id="1321606"/>
    <lineage>
        <taxon>Bacteria</taxon>
        <taxon>Bacillati</taxon>
        <taxon>Bacillota</taxon>
        <taxon>Bacilli</taxon>
        <taxon>Bacillales</taxon>
        <taxon>Bacillaceae</taxon>
        <taxon>Mesobacillus</taxon>
    </lineage>
</organism>
<dbReference type="STRING" id="1321606.SAMD00020551_1472"/>
<keyword evidence="2 4" id="KW-0808">Transferase</keyword>
<dbReference type="PANTHER" id="PTHR43861">
    <property type="entry name" value="TRANS-ACONITATE 2-METHYLTRANSFERASE-RELATED"/>
    <property type="match status" value="1"/>
</dbReference>
<dbReference type="EC" id="2.1.1.-" evidence="4"/>
<dbReference type="AlphaFoldDB" id="A0A0A8X031"/>
<comment type="caution">
    <text evidence="4">The sequence shown here is derived from an EMBL/GenBank/DDBJ whole genome shotgun (WGS) entry which is preliminary data.</text>
</comment>
<dbReference type="GO" id="GO:0008168">
    <property type="term" value="F:methyltransferase activity"/>
    <property type="evidence" value="ECO:0007669"/>
    <property type="project" value="UniProtKB-KW"/>
</dbReference>
<dbReference type="Proteomes" id="UP000031014">
    <property type="component" value="Unassembled WGS sequence"/>
</dbReference>
<dbReference type="Gene3D" id="3.40.50.150">
    <property type="entry name" value="Vaccinia Virus protein VP39"/>
    <property type="match status" value="1"/>
</dbReference>
<dbReference type="Pfam" id="PF13649">
    <property type="entry name" value="Methyltransf_25"/>
    <property type="match status" value="1"/>
</dbReference>
<name>A0A0A8X031_MESS1</name>
<dbReference type="OrthoDB" id="9811589at2"/>
<keyword evidence="5" id="KW-1185">Reference proteome</keyword>
<dbReference type="Gene3D" id="2.20.25.110">
    <property type="entry name" value="S-adenosyl-L-methionine-dependent methyltransferases"/>
    <property type="match status" value="1"/>
</dbReference>
<dbReference type="SUPFAM" id="SSF53335">
    <property type="entry name" value="S-adenosyl-L-methionine-dependent methyltransferases"/>
    <property type="match status" value="1"/>
</dbReference>
<accession>A0A0A8X031</accession>
<dbReference type="InterPro" id="IPR041698">
    <property type="entry name" value="Methyltransf_25"/>
</dbReference>
<dbReference type="PANTHER" id="PTHR43861:SF1">
    <property type="entry name" value="TRANS-ACONITATE 2-METHYLTRANSFERASE"/>
    <property type="match status" value="1"/>
</dbReference>
<feature type="domain" description="Methyltransferase" evidence="3">
    <location>
        <begin position="41"/>
        <end position="135"/>
    </location>
</feature>
<evidence type="ECO:0000256" key="2">
    <source>
        <dbReference type="ARBA" id="ARBA00022679"/>
    </source>
</evidence>
<dbReference type="GO" id="GO:0032259">
    <property type="term" value="P:methylation"/>
    <property type="evidence" value="ECO:0007669"/>
    <property type="project" value="UniProtKB-KW"/>
</dbReference>
<proteinExistence type="predicted"/>
<evidence type="ECO:0000259" key="3">
    <source>
        <dbReference type="Pfam" id="PF13649"/>
    </source>
</evidence>